<gene>
    <name evidence="3" type="ORF">BDN71DRAFT_1149009</name>
</gene>
<evidence type="ECO:0000313" key="3">
    <source>
        <dbReference type="EMBL" id="KAF9493129.1"/>
    </source>
</evidence>
<feature type="compositionally biased region" description="Polar residues" evidence="1">
    <location>
        <begin position="33"/>
        <end position="48"/>
    </location>
</feature>
<dbReference type="OrthoDB" id="3258262at2759"/>
<dbReference type="AlphaFoldDB" id="A0A9P5ZSG0"/>
<evidence type="ECO:0008006" key="5">
    <source>
        <dbReference type="Google" id="ProtNLM"/>
    </source>
</evidence>
<evidence type="ECO:0000256" key="1">
    <source>
        <dbReference type="SAM" id="MobiDB-lite"/>
    </source>
</evidence>
<dbReference type="EMBL" id="MU154590">
    <property type="protein sequence ID" value="KAF9493129.1"/>
    <property type="molecule type" value="Genomic_DNA"/>
</dbReference>
<reference evidence="3" key="1">
    <citation type="submission" date="2020-11" db="EMBL/GenBank/DDBJ databases">
        <authorList>
            <consortium name="DOE Joint Genome Institute"/>
            <person name="Ahrendt S."/>
            <person name="Riley R."/>
            <person name="Andreopoulos W."/>
            <person name="Labutti K."/>
            <person name="Pangilinan J."/>
            <person name="Ruiz-Duenas F.J."/>
            <person name="Barrasa J.M."/>
            <person name="Sanchez-Garcia M."/>
            <person name="Camarero S."/>
            <person name="Miyauchi S."/>
            <person name="Serrano A."/>
            <person name="Linde D."/>
            <person name="Babiker R."/>
            <person name="Drula E."/>
            <person name="Ayuso-Fernandez I."/>
            <person name="Pacheco R."/>
            <person name="Padilla G."/>
            <person name="Ferreira P."/>
            <person name="Barriuso J."/>
            <person name="Kellner H."/>
            <person name="Castanera R."/>
            <person name="Alfaro M."/>
            <person name="Ramirez L."/>
            <person name="Pisabarro A.G."/>
            <person name="Kuo A."/>
            <person name="Tritt A."/>
            <person name="Lipzen A."/>
            <person name="He G."/>
            <person name="Yan M."/>
            <person name="Ng V."/>
            <person name="Cullen D."/>
            <person name="Martin F."/>
            <person name="Rosso M.-N."/>
            <person name="Henrissat B."/>
            <person name="Hibbett D."/>
            <person name="Martinez A.T."/>
            <person name="Grigoriev I.V."/>
        </authorList>
    </citation>
    <scope>NUCLEOTIDE SEQUENCE</scope>
    <source>
        <strain evidence="3">ATCC 90797</strain>
    </source>
</reference>
<feature type="region of interest" description="Disordered" evidence="1">
    <location>
        <begin position="81"/>
        <end position="132"/>
    </location>
</feature>
<feature type="signal peptide" evidence="2">
    <location>
        <begin position="1"/>
        <end position="25"/>
    </location>
</feature>
<accession>A0A9P5ZSG0</accession>
<name>A0A9P5ZSG0_PLEER</name>
<protein>
    <recommendedName>
        <fullName evidence="5">C2H2-type domain-containing protein</fullName>
    </recommendedName>
</protein>
<evidence type="ECO:0000256" key="2">
    <source>
        <dbReference type="SAM" id="SignalP"/>
    </source>
</evidence>
<dbReference type="Gene3D" id="3.30.160.60">
    <property type="entry name" value="Classic Zinc Finger"/>
    <property type="match status" value="1"/>
</dbReference>
<evidence type="ECO:0000313" key="4">
    <source>
        <dbReference type="Proteomes" id="UP000807025"/>
    </source>
</evidence>
<dbReference type="Proteomes" id="UP000807025">
    <property type="component" value="Unassembled WGS sequence"/>
</dbReference>
<proteinExistence type="predicted"/>
<sequence>MRWSLGWHRNISILLSLITLRPMHTRFAPSPARNDSTVGKVSPSTRRQSVSRDRTKRYGMLLGVGAVAELQNMLMADTREAGRTPNVTLATPPTPRLVPRGEDGSDVPELDSATSGTVSDDDQSLLDEAPPLPPKGDAYRICTPAEHIVNCYRAGMGLEDIQGYAVKAEQQVSNDIDLLSDSFDSMSISSVDSGIALSPDEDCFARIRIVDTAGLSEARNEVYSLLEQRNLNEDSAIACPRADCRNVVQDVKALIAHMHIHILHDLRFKCSNCSRAYGHRWELSAHICPALLSPNAPSPSKSMFTIFACRRSF</sequence>
<feature type="region of interest" description="Disordered" evidence="1">
    <location>
        <begin position="28"/>
        <end position="52"/>
    </location>
</feature>
<organism evidence="3 4">
    <name type="scientific">Pleurotus eryngii</name>
    <name type="common">Boletus of the steppes</name>
    <dbReference type="NCBI Taxonomy" id="5323"/>
    <lineage>
        <taxon>Eukaryota</taxon>
        <taxon>Fungi</taxon>
        <taxon>Dikarya</taxon>
        <taxon>Basidiomycota</taxon>
        <taxon>Agaricomycotina</taxon>
        <taxon>Agaricomycetes</taxon>
        <taxon>Agaricomycetidae</taxon>
        <taxon>Agaricales</taxon>
        <taxon>Pleurotineae</taxon>
        <taxon>Pleurotaceae</taxon>
        <taxon>Pleurotus</taxon>
    </lineage>
</organism>
<keyword evidence="4" id="KW-1185">Reference proteome</keyword>
<comment type="caution">
    <text evidence="3">The sequence shown here is derived from an EMBL/GenBank/DDBJ whole genome shotgun (WGS) entry which is preliminary data.</text>
</comment>
<feature type="chain" id="PRO_5040348698" description="C2H2-type domain-containing protein" evidence="2">
    <location>
        <begin position="26"/>
        <end position="313"/>
    </location>
</feature>
<keyword evidence="2" id="KW-0732">Signal</keyword>